<evidence type="ECO:0000313" key="3">
    <source>
        <dbReference type="Proteomes" id="UP000305067"/>
    </source>
</evidence>
<organism evidence="2 3">
    <name type="scientific">Pterulicium gracile</name>
    <dbReference type="NCBI Taxonomy" id="1884261"/>
    <lineage>
        <taxon>Eukaryota</taxon>
        <taxon>Fungi</taxon>
        <taxon>Dikarya</taxon>
        <taxon>Basidiomycota</taxon>
        <taxon>Agaricomycotina</taxon>
        <taxon>Agaricomycetes</taxon>
        <taxon>Agaricomycetidae</taxon>
        <taxon>Agaricales</taxon>
        <taxon>Pleurotineae</taxon>
        <taxon>Pterulaceae</taxon>
        <taxon>Pterulicium</taxon>
    </lineage>
</organism>
<gene>
    <name evidence="2" type="ORF">BDV98DRAFT_593073</name>
</gene>
<feature type="signal peptide" evidence="1">
    <location>
        <begin position="1"/>
        <end position="24"/>
    </location>
</feature>
<evidence type="ECO:0000256" key="1">
    <source>
        <dbReference type="SAM" id="SignalP"/>
    </source>
</evidence>
<dbReference type="AlphaFoldDB" id="A0A5C3QJY9"/>
<dbReference type="InterPro" id="IPR037176">
    <property type="entry name" value="Osmotin/thaumatin-like_sf"/>
</dbReference>
<feature type="chain" id="PRO_5023129380" description="Thaumatin" evidence="1">
    <location>
        <begin position="25"/>
        <end position="178"/>
    </location>
</feature>
<name>A0A5C3QJY9_9AGAR</name>
<dbReference type="Gene3D" id="2.60.110.10">
    <property type="entry name" value="Thaumatin"/>
    <property type="match status" value="1"/>
</dbReference>
<accession>A0A5C3QJY9</accession>
<keyword evidence="3" id="KW-1185">Reference proteome</keyword>
<evidence type="ECO:0008006" key="4">
    <source>
        <dbReference type="Google" id="ProtNLM"/>
    </source>
</evidence>
<dbReference type="EMBL" id="ML178824">
    <property type="protein sequence ID" value="TFL01857.1"/>
    <property type="molecule type" value="Genomic_DNA"/>
</dbReference>
<dbReference type="SUPFAM" id="SSF49870">
    <property type="entry name" value="Osmotin, thaumatin-like protein"/>
    <property type="match status" value="1"/>
</dbReference>
<evidence type="ECO:0000313" key="2">
    <source>
        <dbReference type="EMBL" id="TFL01857.1"/>
    </source>
</evidence>
<reference evidence="2 3" key="1">
    <citation type="journal article" date="2019" name="Nat. Ecol. Evol.">
        <title>Megaphylogeny resolves global patterns of mushroom evolution.</title>
        <authorList>
            <person name="Varga T."/>
            <person name="Krizsan K."/>
            <person name="Foldi C."/>
            <person name="Dima B."/>
            <person name="Sanchez-Garcia M."/>
            <person name="Sanchez-Ramirez S."/>
            <person name="Szollosi G.J."/>
            <person name="Szarkandi J.G."/>
            <person name="Papp V."/>
            <person name="Albert L."/>
            <person name="Andreopoulos W."/>
            <person name="Angelini C."/>
            <person name="Antonin V."/>
            <person name="Barry K.W."/>
            <person name="Bougher N.L."/>
            <person name="Buchanan P."/>
            <person name="Buyck B."/>
            <person name="Bense V."/>
            <person name="Catcheside P."/>
            <person name="Chovatia M."/>
            <person name="Cooper J."/>
            <person name="Damon W."/>
            <person name="Desjardin D."/>
            <person name="Finy P."/>
            <person name="Geml J."/>
            <person name="Haridas S."/>
            <person name="Hughes K."/>
            <person name="Justo A."/>
            <person name="Karasinski D."/>
            <person name="Kautmanova I."/>
            <person name="Kiss B."/>
            <person name="Kocsube S."/>
            <person name="Kotiranta H."/>
            <person name="LaButti K.M."/>
            <person name="Lechner B.E."/>
            <person name="Liimatainen K."/>
            <person name="Lipzen A."/>
            <person name="Lukacs Z."/>
            <person name="Mihaltcheva S."/>
            <person name="Morgado L.N."/>
            <person name="Niskanen T."/>
            <person name="Noordeloos M.E."/>
            <person name="Ohm R.A."/>
            <person name="Ortiz-Santana B."/>
            <person name="Ovrebo C."/>
            <person name="Racz N."/>
            <person name="Riley R."/>
            <person name="Savchenko A."/>
            <person name="Shiryaev A."/>
            <person name="Soop K."/>
            <person name="Spirin V."/>
            <person name="Szebenyi C."/>
            <person name="Tomsovsky M."/>
            <person name="Tulloss R.E."/>
            <person name="Uehling J."/>
            <person name="Grigoriev I.V."/>
            <person name="Vagvolgyi C."/>
            <person name="Papp T."/>
            <person name="Martin F.M."/>
            <person name="Miettinen O."/>
            <person name="Hibbett D.S."/>
            <person name="Nagy L.G."/>
        </authorList>
    </citation>
    <scope>NUCLEOTIDE SEQUENCE [LARGE SCALE GENOMIC DNA]</scope>
    <source>
        <strain evidence="2 3">CBS 309.79</strain>
    </source>
</reference>
<proteinExistence type="predicted"/>
<protein>
    <recommendedName>
        <fullName evidence="4">Thaumatin</fullName>
    </recommendedName>
</protein>
<dbReference type="OrthoDB" id="430315at2759"/>
<dbReference type="Proteomes" id="UP000305067">
    <property type="component" value="Unassembled WGS sequence"/>
</dbReference>
<sequence length="178" mass="19190">MRLSTVKLTTSFVALASLLSPAFADHELTFNNNCSFDVTPKWTWNRTKDGEIGRKIAPGQSWSAVVPESWMINSYTWGVTDRPGENCNRNEGQGCTQLQCVINGRGKGMCSVLRTNGFNIGMGFDWVGGDADCGLVPKTSTDAKCDKSQACNAIDGCVDGATSYCITPNVGLQITFCP</sequence>
<keyword evidence="1" id="KW-0732">Signal</keyword>